<dbReference type="PANTHER" id="PTHR30466:SF11">
    <property type="entry name" value="FLAVIN-DEPENDENT MONOOXYGENASE, REDUCTASE SUBUNIT HSAB"/>
    <property type="match status" value="1"/>
</dbReference>
<dbReference type="PANTHER" id="PTHR30466">
    <property type="entry name" value="FLAVIN REDUCTASE"/>
    <property type="match status" value="1"/>
</dbReference>
<name>A0A402AEI9_9CHLR</name>
<dbReference type="Proteomes" id="UP000287188">
    <property type="component" value="Unassembled WGS sequence"/>
</dbReference>
<dbReference type="GO" id="GO:0042602">
    <property type="term" value="F:riboflavin reductase (NADPH) activity"/>
    <property type="evidence" value="ECO:0007669"/>
    <property type="project" value="TreeGrafter"/>
</dbReference>
<comment type="caution">
    <text evidence="4">The sequence shown here is derived from an EMBL/GenBank/DDBJ whole genome shotgun (WGS) entry which is preliminary data.</text>
</comment>
<dbReference type="InterPro" id="IPR012349">
    <property type="entry name" value="Split_barrel_FMN-bd"/>
</dbReference>
<feature type="domain" description="Flavin reductase like" evidence="3">
    <location>
        <begin position="34"/>
        <end position="177"/>
    </location>
</feature>
<dbReference type="SUPFAM" id="SSF50475">
    <property type="entry name" value="FMN-binding split barrel"/>
    <property type="match status" value="1"/>
</dbReference>
<comment type="similarity">
    <text evidence="1">Belongs to the non-flavoprotein flavin reductase family.</text>
</comment>
<dbReference type="GO" id="GO:0010181">
    <property type="term" value="F:FMN binding"/>
    <property type="evidence" value="ECO:0007669"/>
    <property type="project" value="InterPro"/>
</dbReference>
<keyword evidence="2" id="KW-0560">Oxidoreductase</keyword>
<evidence type="ECO:0000313" key="4">
    <source>
        <dbReference type="EMBL" id="GCE17462.1"/>
    </source>
</evidence>
<dbReference type="Gene3D" id="2.30.110.10">
    <property type="entry name" value="Electron Transport, Fmn-binding Protein, Chain A"/>
    <property type="match status" value="1"/>
</dbReference>
<keyword evidence="4" id="KW-0503">Monooxygenase</keyword>
<protein>
    <submittedName>
        <fullName evidence="4">Monooxygenase</fullName>
    </submittedName>
</protein>
<evidence type="ECO:0000256" key="2">
    <source>
        <dbReference type="ARBA" id="ARBA00023002"/>
    </source>
</evidence>
<organism evidence="4 5">
    <name type="scientific">Dictyobacter kobayashii</name>
    <dbReference type="NCBI Taxonomy" id="2014872"/>
    <lineage>
        <taxon>Bacteria</taxon>
        <taxon>Bacillati</taxon>
        <taxon>Chloroflexota</taxon>
        <taxon>Ktedonobacteria</taxon>
        <taxon>Ktedonobacterales</taxon>
        <taxon>Dictyobacteraceae</taxon>
        <taxon>Dictyobacter</taxon>
    </lineage>
</organism>
<sequence length="183" mass="19744">MAINDYQQSIEVHPLAVPYFLTPAIDSTRYHHIMGYFATGVAVITTTHHGKPIGFTAHSFSAISHDPALISFCAGDSATIWPLIEAASTFCVNILSETQQNISNVFSRPGGVRFQTSEYSRANSGAPILPGGLAWIECSAVALYPAGDQLIVLGRVHNMETLKDGKPLVAYRGTFGTFETQQA</sequence>
<dbReference type="OrthoDB" id="9792858at2"/>
<dbReference type="EMBL" id="BIFS01000001">
    <property type="protein sequence ID" value="GCE17462.1"/>
    <property type="molecule type" value="Genomic_DNA"/>
</dbReference>
<gene>
    <name evidence="4" type="primary">mmyF</name>
    <name evidence="4" type="ORF">KDK_12620</name>
</gene>
<proteinExistence type="inferred from homology"/>
<dbReference type="Pfam" id="PF01613">
    <property type="entry name" value="Flavin_Reduct"/>
    <property type="match status" value="1"/>
</dbReference>
<keyword evidence="5" id="KW-1185">Reference proteome</keyword>
<dbReference type="InterPro" id="IPR002563">
    <property type="entry name" value="Flavin_Rdtase-like_dom"/>
</dbReference>
<evidence type="ECO:0000256" key="1">
    <source>
        <dbReference type="ARBA" id="ARBA00008898"/>
    </source>
</evidence>
<dbReference type="AlphaFoldDB" id="A0A402AEI9"/>
<dbReference type="RefSeq" id="WP_126549140.1">
    <property type="nucleotide sequence ID" value="NZ_BIFS01000001.1"/>
</dbReference>
<evidence type="ECO:0000313" key="5">
    <source>
        <dbReference type="Proteomes" id="UP000287188"/>
    </source>
</evidence>
<evidence type="ECO:0000259" key="3">
    <source>
        <dbReference type="SMART" id="SM00903"/>
    </source>
</evidence>
<dbReference type="GO" id="GO:0004497">
    <property type="term" value="F:monooxygenase activity"/>
    <property type="evidence" value="ECO:0007669"/>
    <property type="project" value="UniProtKB-KW"/>
</dbReference>
<dbReference type="SMART" id="SM00903">
    <property type="entry name" value="Flavin_Reduct"/>
    <property type="match status" value="1"/>
</dbReference>
<reference evidence="5" key="1">
    <citation type="submission" date="2018-12" db="EMBL/GenBank/DDBJ databases">
        <title>Tengunoibacter tsumagoiensis gen. nov., sp. nov., Dictyobacter kobayashii sp. nov., D. alpinus sp. nov., and D. joshuensis sp. nov. and description of Dictyobacteraceae fam. nov. within the order Ktedonobacterales isolated from Tengu-no-mugimeshi.</title>
        <authorList>
            <person name="Wang C.M."/>
            <person name="Zheng Y."/>
            <person name="Sakai Y."/>
            <person name="Toyoda A."/>
            <person name="Minakuchi Y."/>
            <person name="Abe K."/>
            <person name="Yokota A."/>
            <person name="Yabe S."/>
        </authorList>
    </citation>
    <scope>NUCLEOTIDE SEQUENCE [LARGE SCALE GENOMIC DNA]</scope>
    <source>
        <strain evidence="5">Uno11</strain>
    </source>
</reference>
<accession>A0A402AEI9</accession>
<dbReference type="InterPro" id="IPR050268">
    <property type="entry name" value="NADH-dep_flavin_reductase"/>
</dbReference>